<name>A0AAW0AT87_9AGAR</name>
<evidence type="ECO:0000313" key="1">
    <source>
        <dbReference type="EMBL" id="KAK7016292.1"/>
    </source>
</evidence>
<gene>
    <name evidence="1" type="ORF">R3P38DRAFT_3568845</name>
</gene>
<proteinExistence type="predicted"/>
<comment type="caution">
    <text evidence="1">The sequence shown here is derived from an EMBL/GenBank/DDBJ whole genome shotgun (WGS) entry which is preliminary data.</text>
</comment>
<organism evidence="1 2">
    <name type="scientific">Favolaschia claudopus</name>
    <dbReference type="NCBI Taxonomy" id="2862362"/>
    <lineage>
        <taxon>Eukaryota</taxon>
        <taxon>Fungi</taxon>
        <taxon>Dikarya</taxon>
        <taxon>Basidiomycota</taxon>
        <taxon>Agaricomycotina</taxon>
        <taxon>Agaricomycetes</taxon>
        <taxon>Agaricomycetidae</taxon>
        <taxon>Agaricales</taxon>
        <taxon>Marasmiineae</taxon>
        <taxon>Mycenaceae</taxon>
        <taxon>Favolaschia</taxon>
    </lineage>
</organism>
<accession>A0AAW0AT87</accession>
<keyword evidence="2" id="KW-1185">Reference proteome</keyword>
<dbReference type="EMBL" id="JAWWNJ010000051">
    <property type="protein sequence ID" value="KAK7016292.1"/>
    <property type="molecule type" value="Genomic_DNA"/>
</dbReference>
<evidence type="ECO:0000313" key="2">
    <source>
        <dbReference type="Proteomes" id="UP001362999"/>
    </source>
</evidence>
<dbReference type="Proteomes" id="UP001362999">
    <property type="component" value="Unassembled WGS sequence"/>
</dbReference>
<sequence>MRKFDGYNAPDLLLAASGISRRLASRISKQQKENISTTRAISRNSPLSASFLRWRRSFFLVGNAGDKQGPKSGYHCAHSGQTISFWSQIYKNVNIINLNLKFVGERFCSYWDFSVTEDRSLSATFCDVLLRNNAGPTTSCYGMFKSQDVEGLAQNQLHWNRPILVNNVMNKILIMWICVPAVGSRHCTKHHHQEIGTANKVHEKIPAVVPSQPADPDLEDTGSPSLNGCAPTRTQVGLLIRNPHGFVLETTRSTVTRQAFDMVYQDKYLDATFYYATVPANQLKCRWDWIRNPTSIFPISDKSLPFLSWEPKPTPMRSKTKWATRMTVENVASGFHGDGSSGLSSRTGLVSPPNSADKPTIFVALLYPARNFQISNLCVARRLLDDRNDMYVLVVWVIAIQPSGMHGELRLGFWLSETEDRETSSWLWRRVSEIVDMLLGPVKKGGRIIVIRQDAIRAGSLLSRMITANTGMFRFWVGMQYVVDSCDFVSFCERLLHSSLMHLRLWPKLNYKLREGRKEDYTARSPEERRGPGSN</sequence>
<protein>
    <submittedName>
        <fullName evidence="1">Uncharacterized protein</fullName>
    </submittedName>
</protein>
<dbReference type="AlphaFoldDB" id="A0AAW0AT87"/>
<reference evidence="1 2" key="1">
    <citation type="journal article" date="2024" name="J Genomics">
        <title>Draft genome sequencing and assembly of Favolaschia claudopus CIRM-BRFM 2984 isolated from oak limbs.</title>
        <authorList>
            <person name="Navarro D."/>
            <person name="Drula E."/>
            <person name="Chaduli D."/>
            <person name="Cazenave R."/>
            <person name="Ahrendt S."/>
            <person name="Wang J."/>
            <person name="Lipzen A."/>
            <person name="Daum C."/>
            <person name="Barry K."/>
            <person name="Grigoriev I.V."/>
            <person name="Favel A."/>
            <person name="Rosso M.N."/>
            <person name="Martin F."/>
        </authorList>
    </citation>
    <scope>NUCLEOTIDE SEQUENCE [LARGE SCALE GENOMIC DNA]</scope>
    <source>
        <strain evidence="1 2">CIRM-BRFM 2984</strain>
    </source>
</reference>